<keyword evidence="5" id="KW-1015">Disulfide bond</keyword>
<feature type="chain" id="PRO_5005131611" description="1,3-beta-glucanosyltransferase" evidence="7">
    <location>
        <begin position="18"/>
        <end position="550"/>
    </location>
</feature>
<dbReference type="GO" id="GO:1903561">
    <property type="term" value="C:extracellular vesicle"/>
    <property type="evidence" value="ECO:0007669"/>
    <property type="project" value="UniProtKB-ARBA"/>
</dbReference>
<keyword evidence="7" id="KW-0808">Transferase</keyword>
<evidence type="ECO:0000256" key="3">
    <source>
        <dbReference type="ARBA" id="ARBA00022622"/>
    </source>
</evidence>
<proteinExistence type="inferred from homology"/>
<comment type="function">
    <text evidence="7">Splits internally a 1,3-beta-glucan molecule and transfers the newly generated reducing end (the donor) to the non-reducing end of another 1,3-beta-glucan molecule (the acceptor) forming a 1,3-beta linkage, resulting in the elongation of 1,3-beta-glucan chains in the cell wall.</text>
</comment>
<keyword evidence="7" id="KW-0449">Lipoprotein</keyword>
<dbReference type="Pfam" id="PF03198">
    <property type="entry name" value="Glyco_hydro_72"/>
    <property type="match status" value="1"/>
</dbReference>
<dbReference type="Gene3D" id="3.20.20.80">
    <property type="entry name" value="Glycosidases"/>
    <property type="match status" value="1"/>
</dbReference>
<dbReference type="eggNOG" id="ENOG502QRZZ">
    <property type="taxonomic scope" value="Eukaryota"/>
</dbReference>
<accession>G3BFR0</accession>
<evidence type="ECO:0000313" key="10">
    <source>
        <dbReference type="EMBL" id="EGV60712.1"/>
    </source>
</evidence>
<gene>
    <name evidence="10" type="ORF">CANTEDRAFT_128231</name>
</gene>
<reference evidence="10 11" key="1">
    <citation type="journal article" date="2011" name="Proc. Natl. Acad. Sci. U.S.A.">
        <title>Comparative genomics of xylose-fermenting fungi for enhanced biofuel production.</title>
        <authorList>
            <person name="Wohlbach D.J."/>
            <person name="Kuo A."/>
            <person name="Sato T.K."/>
            <person name="Potts K.M."/>
            <person name="Salamov A.A."/>
            <person name="LaButti K.M."/>
            <person name="Sun H."/>
            <person name="Clum A."/>
            <person name="Pangilinan J.L."/>
            <person name="Lindquist E.A."/>
            <person name="Lucas S."/>
            <person name="Lapidus A."/>
            <person name="Jin M."/>
            <person name="Gunawan C."/>
            <person name="Balan V."/>
            <person name="Dale B.E."/>
            <person name="Jeffries T.W."/>
            <person name="Zinkel R."/>
            <person name="Barry K.W."/>
            <person name="Grigoriev I.V."/>
            <person name="Gasch A.P."/>
        </authorList>
    </citation>
    <scope>NUCLEOTIDE SEQUENCE [LARGE SCALE GENOMIC DNA]</scope>
    <source>
        <strain evidence="11">ATCC 10573 / BCRC 21748 / CBS 615 / JCM 9827 / NBRC 10315 / NRRL Y-1498 / VKM Y-70</strain>
    </source>
</reference>
<dbReference type="KEGG" id="cten:18249290"/>
<feature type="signal peptide" evidence="7">
    <location>
        <begin position="1"/>
        <end position="17"/>
    </location>
</feature>
<dbReference type="Gene3D" id="1.20.58.1040">
    <property type="match status" value="1"/>
</dbReference>
<sequence length="550" mass="62164">MQFFIIFIYLSLGVVLASKRSGSSSPKDISTIKVIGNKFVNEKGYQFYIKGIAYQKSREQGDNFQISDGVGYIDPLANSQTCLRDLEYLEKLNINVVRVYHIDPNKNHDACMNAFATKGIYVLCDLPEPETSINRNNPAWDIDLYDRYSAVIDSMHNYKNVLGFIAGNEVTNTIANVDASPFVKAAIRDAKKYIHSKGYRKIPVGYTANDDSRIRTDLSNYFVCGDEEWAKADFFGLNMYEWCGYSTYTTSGYRDRTLEYLNFQTPIFFSEFGCNTINPRPFTEIEALYGLTMSKVWSGGIAYEYFQHERNYGVVQENPDGSVTALEDFYTLSMRFGTNSPKIIKVTNETTPINSECLQSKYWHGSEKLPQTPDRGKCECLQSTLSCIMTPFQEVKEQELLNEVCTKVDCSEITANGELGKYGALSDCSLNQRVSFSLNKFYKQNGSKESECSFDKRAVLVSNNDQYDIKTITVRDGRTCEEALEGVKDLTNPNKDIYEKHLKEMPNGEFGFSKEPGNHTDTTSSNGSSGNSIGHLVASIMLFLVLKYFI</sequence>
<dbReference type="InterPro" id="IPR004886">
    <property type="entry name" value="Glucanosyltransferase"/>
</dbReference>
<dbReference type="AlphaFoldDB" id="G3BFR0"/>
<name>G3BFR0_CANTC</name>
<dbReference type="EMBL" id="GL996528">
    <property type="protein sequence ID" value="EGV60712.1"/>
    <property type="molecule type" value="Genomic_DNA"/>
</dbReference>
<evidence type="ECO:0000256" key="1">
    <source>
        <dbReference type="ARBA" id="ARBA00004589"/>
    </source>
</evidence>
<keyword evidence="4 7" id="KW-0732">Signal</keyword>
<evidence type="ECO:0000259" key="9">
    <source>
        <dbReference type="SMART" id="SM00768"/>
    </source>
</evidence>
<dbReference type="PANTHER" id="PTHR31468:SF10">
    <property type="entry name" value="1,3-BETA-GLUCANOSYLTRANSFERASE GAS2"/>
    <property type="match status" value="1"/>
</dbReference>
<feature type="domain" description="X8" evidence="9">
    <location>
        <begin position="385"/>
        <end position="482"/>
    </location>
</feature>
<keyword evidence="7" id="KW-0472">Membrane</keyword>
<protein>
    <recommendedName>
        <fullName evidence="7">1,3-beta-glucanosyltransferase</fullName>
        <ecNumber evidence="7">2.4.1.-</ecNumber>
    </recommendedName>
</protein>
<dbReference type="EC" id="2.4.1.-" evidence="7"/>
<dbReference type="GeneID" id="18249290"/>
<keyword evidence="6" id="KW-0325">Glycoprotein</keyword>
<feature type="compositionally biased region" description="Low complexity" evidence="8">
    <location>
        <begin position="519"/>
        <end position="529"/>
    </location>
</feature>
<dbReference type="GO" id="GO:0030445">
    <property type="term" value="C:yeast-form cell wall"/>
    <property type="evidence" value="ECO:0007669"/>
    <property type="project" value="UniProtKB-ARBA"/>
</dbReference>
<dbReference type="GO" id="GO:0071970">
    <property type="term" value="P:fungal-type cell wall (1-&gt;3)-beta-D-glucan biosynthetic process"/>
    <property type="evidence" value="ECO:0007669"/>
    <property type="project" value="TreeGrafter"/>
</dbReference>
<dbReference type="GO" id="GO:0031505">
    <property type="term" value="P:fungal-type cell wall organization"/>
    <property type="evidence" value="ECO:0007669"/>
    <property type="project" value="UniProtKB-ARBA"/>
</dbReference>
<feature type="region of interest" description="Disordered" evidence="8">
    <location>
        <begin position="508"/>
        <end position="529"/>
    </location>
</feature>
<comment type="subcellular location">
    <subcellularLocation>
        <location evidence="7">Cell membrane</location>
        <topology evidence="7">Lipid-anchor</topology>
        <topology evidence="7">GPI-anchor</topology>
    </subcellularLocation>
    <subcellularLocation>
        <location evidence="1">Membrane</location>
        <topology evidence="1">Lipid-anchor</topology>
        <topology evidence="1">GPI-anchor</topology>
    </subcellularLocation>
</comment>
<evidence type="ECO:0000256" key="7">
    <source>
        <dbReference type="RuleBase" id="RU361209"/>
    </source>
</evidence>
<keyword evidence="3 7" id="KW-0336">GPI-anchor</keyword>
<evidence type="ECO:0000256" key="4">
    <source>
        <dbReference type="ARBA" id="ARBA00022729"/>
    </source>
</evidence>
<dbReference type="InterPro" id="IPR012946">
    <property type="entry name" value="X8"/>
</dbReference>
<dbReference type="GO" id="GO:0098552">
    <property type="term" value="C:side of membrane"/>
    <property type="evidence" value="ECO:0007669"/>
    <property type="project" value="UniProtKB-KW"/>
</dbReference>
<dbReference type="GO" id="GO:0042124">
    <property type="term" value="F:1,3-beta-glucanosyltransferase activity"/>
    <property type="evidence" value="ECO:0007669"/>
    <property type="project" value="TreeGrafter"/>
</dbReference>
<dbReference type="HOGENOM" id="CLU_021855_2_0_1"/>
<dbReference type="SUPFAM" id="SSF51445">
    <property type="entry name" value="(Trans)glycosidases"/>
    <property type="match status" value="1"/>
</dbReference>
<dbReference type="PANTHER" id="PTHR31468">
    <property type="entry name" value="1,3-BETA-GLUCANOSYLTRANSFERASE GAS1"/>
    <property type="match status" value="1"/>
</dbReference>
<comment type="similarity">
    <text evidence="2 7">Belongs to the glycosyl hydrolase 72 family.</text>
</comment>
<dbReference type="Pfam" id="PF07983">
    <property type="entry name" value="X8"/>
    <property type="match status" value="1"/>
</dbReference>
<dbReference type="GO" id="GO:0005886">
    <property type="term" value="C:plasma membrane"/>
    <property type="evidence" value="ECO:0007669"/>
    <property type="project" value="UniProtKB-SubCell"/>
</dbReference>
<keyword evidence="11" id="KW-1185">Reference proteome</keyword>
<organism evidence="11">
    <name type="scientific">Candida tenuis (strain ATCC 10573 / BCRC 21748 / CBS 615 / JCM 9827 / NBRC 10315 / NRRL Y-1498 / VKM Y-70)</name>
    <name type="common">Yeast</name>
    <name type="synonym">Yamadazyma tenuis</name>
    <dbReference type="NCBI Taxonomy" id="590646"/>
    <lineage>
        <taxon>Eukaryota</taxon>
        <taxon>Fungi</taxon>
        <taxon>Dikarya</taxon>
        <taxon>Ascomycota</taxon>
        <taxon>Saccharomycotina</taxon>
        <taxon>Pichiomycetes</taxon>
        <taxon>Debaryomycetaceae</taxon>
        <taxon>Yamadazyma</taxon>
    </lineage>
</organism>
<evidence type="ECO:0000256" key="2">
    <source>
        <dbReference type="ARBA" id="ARBA00007528"/>
    </source>
</evidence>
<dbReference type="Proteomes" id="UP000000707">
    <property type="component" value="Unassembled WGS sequence"/>
</dbReference>
<evidence type="ECO:0000256" key="6">
    <source>
        <dbReference type="ARBA" id="ARBA00023180"/>
    </source>
</evidence>
<dbReference type="RefSeq" id="XP_006689926.1">
    <property type="nucleotide sequence ID" value="XM_006689863.1"/>
</dbReference>
<evidence type="ECO:0000256" key="8">
    <source>
        <dbReference type="SAM" id="MobiDB-lite"/>
    </source>
</evidence>
<dbReference type="FunFam" id="3.20.20.80:FF:000038">
    <property type="entry name" value="1,3-beta-glucanosyltransferase"/>
    <property type="match status" value="1"/>
</dbReference>
<dbReference type="STRING" id="590646.G3BFR0"/>
<dbReference type="SMART" id="SM00768">
    <property type="entry name" value="X8"/>
    <property type="match status" value="1"/>
</dbReference>
<dbReference type="InterPro" id="IPR017853">
    <property type="entry name" value="GH"/>
</dbReference>
<evidence type="ECO:0000256" key="5">
    <source>
        <dbReference type="ARBA" id="ARBA00023157"/>
    </source>
</evidence>
<evidence type="ECO:0000313" key="11">
    <source>
        <dbReference type="Proteomes" id="UP000000707"/>
    </source>
</evidence>
<dbReference type="OrthoDB" id="421038at2759"/>